<comment type="caution">
    <text evidence="2">The sequence shown here is derived from an EMBL/GenBank/DDBJ whole genome shotgun (WGS) entry which is preliminary data.</text>
</comment>
<keyword evidence="2" id="KW-0808">Transferase</keyword>
<dbReference type="PANTHER" id="PTHR43852">
    <property type="entry name" value="NUCLEOTIDYLTRANSFERASE"/>
    <property type="match status" value="1"/>
</dbReference>
<dbReference type="AlphaFoldDB" id="A0A2A6DZM9"/>
<name>A0A2A6DZM9_9BACL</name>
<dbReference type="InterPro" id="IPR052930">
    <property type="entry name" value="TA_antitoxin_MntA"/>
</dbReference>
<evidence type="ECO:0000313" key="3">
    <source>
        <dbReference type="Proteomes" id="UP000243688"/>
    </source>
</evidence>
<feature type="domain" description="Polymerase beta nucleotidyltransferase" evidence="1">
    <location>
        <begin position="13"/>
        <end position="100"/>
    </location>
</feature>
<evidence type="ECO:0000313" key="2">
    <source>
        <dbReference type="EMBL" id="PDO09957.1"/>
    </source>
</evidence>
<dbReference type="InterPro" id="IPR041633">
    <property type="entry name" value="Polbeta"/>
</dbReference>
<dbReference type="EMBL" id="MOXJ01000023">
    <property type="protein sequence ID" value="PDO09957.1"/>
    <property type="molecule type" value="Genomic_DNA"/>
</dbReference>
<dbReference type="Gene3D" id="3.30.460.10">
    <property type="entry name" value="Beta Polymerase, domain 2"/>
    <property type="match status" value="1"/>
</dbReference>
<dbReference type="Proteomes" id="UP000243688">
    <property type="component" value="Unassembled WGS sequence"/>
</dbReference>
<dbReference type="PANTHER" id="PTHR43852:SF2">
    <property type="entry name" value="PROTEIN ADENYLYLTRANSFERASE MNTA"/>
    <property type="match status" value="1"/>
</dbReference>
<dbReference type="SUPFAM" id="SSF81301">
    <property type="entry name" value="Nucleotidyltransferase"/>
    <property type="match status" value="1"/>
</dbReference>
<dbReference type="CDD" id="cd05403">
    <property type="entry name" value="NT_KNTase_like"/>
    <property type="match status" value="1"/>
</dbReference>
<dbReference type="InterPro" id="IPR043519">
    <property type="entry name" value="NT_sf"/>
</dbReference>
<dbReference type="GO" id="GO:0016740">
    <property type="term" value="F:transferase activity"/>
    <property type="evidence" value="ECO:0007669"/>
    <property type="project" value="UniProtKB-KW"/>
</dbReference>
<gene>
    <name evidence="2" type="ORF">BLM47_09955</name>
</gene>
<organism evidence="2 3">
    <name type="scientific">Candidatus Reconcilbacillus cellulovorans</name>
    <dbReference type="NCBI Taxonomy" id="1906605"/>
    <lineage>
        <taxon>Bacteria</taxon>
        <taxon>Bacillati</taxon>
        <taxon>Bacillota</taxon>
        <taxon>Bacilli</taxon>
        <taxon>Bacillales</taxon>
        <taxon>Paenibacillaceae</taxon>
        <taxon>Candidatus Reconcilbacillus</taxon>
    </lineage>
</organism>
<dbReference type="Pfam" id="PF18765">
    <property type="entry name" value="Polbeta"/>
    <property type="match status" value="1"/>
</dbReference>
<reference evidence="2 3" key="1">
    <citation type="submission" date="2016-12" db="EMBL/GenBank/DDBJ databases">
        <title>Candidatus Reconcilibacillus cellulovorans genome.</title>
        <authorList>
            <person name="Kolinko S."/>
            <person name="Wu Y.-W."/>
            <person name="Tachea F."/>
            <person name="Denzel E."/>
            <person name="Hiras J."/>
            <person name="Baecker N."/>
            <person name="Chan L.J."/>
            <person name="Eichorst S.A."/>
            <person name="Frey D."/>
            <person name="Adams P.D."/>
            <person name="Pray T."/>
            <person name="Tanjore D."/>
            <person name="Petzold C.J."/>
            <person name="Gladden J.M."/>
            <person name="Simmons B.A."/>
            <person name="Singer S.W."/>
        </authorList>
    </citation>
    <scope>NUCLEOTIDE SEQUENCE [LARGE SCALE GENOMIC DNA]</scope>
    <source>
        <strain evidence="2">JTherm</strain>
    </source>
</reference>
<proteinExistence type="predicted"/>
<sequence>MTSFGLPDGIVKAIVDELKSRDQVKRAVLFGSRARGDFRDRSDIDLAIECDGPMPTGLRTALDRAARIYKIDIVDMYALQDERLRRDIDREGVGIYRKSRS</sequence>
<evidence type="ECO:0000259" key="1">
    <source>
        <dbReference type="Pfam" id="PF18765"/>
    </source>
</evidence>
<accession>A0A2A6DZM9</accession>
<protein>
    <submittedName>
        <fullName evidence="2">Nucleotidyltransferase</fullName>
    </submittedName>
</protein>